<dbReference type="FunFam" id="2.60.40.770:FF:000001">
    <property type="entry name" value="NPC intracellular cholesterol transporter 2"/>
    <property type="match status" value="1"/>
</dbReference>
<dbReference type="GO" id="GO:0015918">
    <property type="term" value="P:sterol transport"/>
    <property type="evidence" value="ECO:0007669"/>
    <property type="project" value="InterPro"/>
</dbReference>
<dbReference type="GO" id="GO:0005576">
    <property type="term" value="C:extracellular region"/>
    <property type="evidence" value="ECO:0007669"/>
    <property type="project" value="UniProtKB-SubCell"/>
</dbReference>
<dbReference type="OMA" id="AVYEDCG"/>
<evidence type="ECO:0000256" key="2">
    <source>
        <dbReference type="ARBA" id="ARBA00006370"/>
    </source>
</evidence>
<name>A0A9Q0ME15_BLOTA</name>
<dbReference type="AlphaFoldDB" id="A0A9Q0ME15"/>
<dbReference type="PANTHER" id="PTHR11306:SF68">
    <property type="entry name" value="NPC INTRACELLULAR CHOLESTEROL TRANSPORTER 2"/>
    <property type="match status" value="1"/>
</dbReference>
<dbReference type="InterPro" id="IPR014756">
    <property type="entry name" value="Ig_E-set"/>
</dbReference>
<dbReference type="OrthoDB" id="6489064at2759"/>
<dbReference type="SMART" id="SM00737">
    <property type="entry name" value="ML"/>
    <property type="match status" value="1"/>
</dbReference>
<proteinExistence type="inferred from homology"/>
<comment type="subcellular location">
    <subcellularLocation>
        <location evidence="1">Secreted</location>
    </subcellularLocation>
</comment>
<dbReference type="PANTHER" id="PTHR11306">
    <property type="entry name" value="NIEMANN PICK TYPE C2 PROTEIN NPC2-RELATED"/>
    <property type="match status" value="1"/>
</dbReference>
<evidence type="ECO:0000313" key="7">
    <source>
        <dbReference type="Proteomes" id="UP001142055"/>
    </source>
</evidence>
<dbReference type="Gene3D" id="2.60.40.770">
    <property type="match status" value="1"/>
</dbReference>
<comment type="similarity">
    <text evidence="2">Belongs to the NPC2 family.</text>
</comment>
<evidence type="ECO:0000256" key="4">
    <source>
        <dbReference type="SAM" id="SignalP"/>
    </source>
</evidence>
<dbReference type="SUPFAM" id="SSF81296">
    <property type="entry name" value="E set domains"/>
    <property type="match status" value="1"/>
</dbReference>
<evidence type="ECO:0000256" key="3">
    <source>
        <dbReference type="ARBA" id="ARBA00022525"/>
    </source>
</evidence>
<dbReference type="InterPro" id="IPR039670">
    <property type="entry name" value="NPC2-like"/>
</dbReference>
<dbReference type="Proteomes" id="UP001142055">
    <property type="component" value="Chromosome 1"/>
</dbReference>
<accession>A0A9Q0ME15</accession>
<feature type="chain" id="PRO_5040394130" description="MD-2-related lipid-recognition domain-containing protein" evidence="4">
    <location>
        <begin position="17"/>
        <end position="144"/>
    </location>
</feature>
<dbReference type="Pfam" id="PF02221">
    <property type="entry name" value="E1_DerP2_DerF2"/>
    <property type="match status" value="1"/>
</dbReference>
<dbReference type="EMBL" id="JAPWDV010000001">
    <property type="protein sequence ID" value="KAJ6222747.1"/>
    <property type="molecule type" value="Genomic_DNA"/>
</dbReference>
<evidence type="ECO:0000259" key="5">
    <source>
        <dbReference type="SMART" id="SM00737"/>
    </source>
</evidence>
<evidence type="ECO:0000313" key="6">
    <source>
        <dbReference type="EMBL" id="KAJ6222747.1"/>
    </source>
</evidence>
<organism evidence="6 7">
    <name type="scientific">Blomia tropicalis</name>
    <name type="common">Mite</name>
    <dbReference type="NCBI Taxonomy" id="40697"/>
    <lineage>
        <taxon>Eukaryota</taxon>
        <taxon>Metazoa</taxon>
        <taxon>Ecdysozoa</taxon>
        <taxon>Arthropoda</taxon>
        <taxon>Chelicerata</taxon>
        <taxon>Arachnida</taxon>
        <taxon>Acari</taxon>
        <taxon>Acariformes</taxon>
        <taxon>Sarcoptiformes</taxon>
        <taxon>Astigmata</taxon>
        <taxon>Glycyphagoidea</taxon>
        <taxon>Echimyopodidae</taxon>
        <taxon>Blomia</taxon>
    </lineage>
</organism>
<keyword evidence="3" id="KW-0964">Secreted</keyword>
<keyword evidence="4" id="KW-0732">Signal</keyword>
<sequence>MLKLVCLAVLVACVSAGVMKFDDCGQGQIKLVDLSDCEGDYCIIHKGKDLKLHAELVPQEDAEHVNIVLKAKMNGIEIPVPGIDTDGCKHMKCPLKKGERVSFDYSMNIPKILPDIKAVVTAELVNGDNGDVLSCANVKGEIKA</sequence>
<reference evidence="6" key="1">
    <citation type="submission" date="2022-12" db="EMBL/GenBank/DDBJ databases">
        <title>Genome assemblies of Blomia tropicalis.</title>
        <authorList>
            <person name="Cui Y."/>
        </authorList>
    </citation>
    <scope>NUCLEOTIDE SEQUENCE</scope>
    <source>
        <tissue evidence="6">Adult mites</tissue>
    </source>
</reference>
<keyword evidence="7" id="KW-1185">Reference proteome</keyword>
<protein>
    <recommendedName>
        <fullName evidence="5">MD-2-related lipid-recognition domain-containing protein</fullName>
    </recommendedName>
</protein>
<feature type="signal peptide" evidence="4">
    <location>
        <begin position="1"/>
        <end position="16"/>
    </location>
</feature>
<gene>
    <name evidence="6" type="ORF">RDWZM_001292</name>
</gene>
<comment type="caution">
    <text evidence="6">The sequence shown here is derived from an EMBL/GenBank/DDBJ whole genome shotgun (WGS) entry which is preliminary data.</text>
</comment>
<evidence type="ECO:0000256" key="1">
    <source>
        <dbReference type="ARBA" id="ARBA00004613"/>
    </source>
</evidence>
<dbReference type="InterPro" id="IPR003172">
    <property type="entry name" value="ML_dom"/>
</dbReference>
<feature type="domain" description="MD-2-related lipid-recognition" evidence="5">
    <location>
        <begin position="21"/>
        <end position="140"/>
    </location>
</feature>
<dbReference type="GO" id="GO:0032934">
    <property type="term" value="F:sterol binding"/>
    <property type="evidence" value="ECO:0007669"/>
    <property type="project" value="InterPro"/>
</dbReference>